<evidence type="ECO:0000313" key="3">
    <source>
        <dbReference type="EMBL" id="KMO26850.1"/>
    </source>
</evidence>
<dbReference type="Gene3D" id="3.30.70.360">
    <property type="match status" value="1"/>
</dbReference>
<dbReference type="InterPro" id="IPR010158">
    <property type="entry name" value="Amidase_Cbmase"/>
</dbReference>
<dbReference type="PANTHER" id="PTHR32494">
    <property type="entry name" value="ALLANTOATE DEIMINASE-RELATED"/>
    <property type="match status" value="1"/>
</dbReference>
<dbReference type="Pfam" id="PF01546">
    <property type="entry name" value="Peptidase_M20"/>
    <property type="match status" value="1"/>
</dbReference>
<reference evidence="3 4" key="1">
    <citation type="submission" date="2014-11" db="EMBL/GenBank/DDBJ databases">
        <title>Comparative genomics of Methylobacterium species.</title>
        <authorList>
            <person name="Chaudhry V."/>
            <person name="Patil P.B."/>
        </authorList>
    </citation>
    <scope>NUCLEOTIDE SEQUENCE [LARGE SCALE GENOMIC DNA]</scope>
    <source>
        <strain evidence="3 4">SE3.6</strain>
    </source>
</reference>
<evidence type="ECO:0000256" key="1">
    <source>
        <dbReference type="ARBA" id="ARBA00006153"/>
    </source>
</evidence>
<name>A0ABR5HJE7_9HYPH</name>
<dbReference type="EMBL" id="JTHG01000004">
    <property type="protein sequence ID" value="KMO26850.1"/>
    <property type="molecule type" value="Genomic_DNA"/>
</dbReference>
<dbReference type="SUPFAM" id="SSF55031">
    <property type="entry name" value="Bacterial exopeptidase dimerisation domain"/>
    <property type="match status" value="1"/>
</dbReference>
<comment type="caution">
    <text evidence="3">The sequence shown here is derived from an EMBL/GenBank/DDBJ whole genome shotgun (WGS) entry which is preliminary data.</text>
</comment>
<dbReference type="NCBIfam" id="TIGR01879">
    <property type="entry name" value="hydantase"/>
    <property type="match status" value="1"/>
</dbReference>
<dbReference type="Proteomes" id="UP000036471">
    <property type="component" value="Unassembled WGS sequence"/>
</dbReference>
<dbReference type="InterPro" id="IPR002933">
    <property type="entry name" value="Peptidase_M20"/>
</dbReference>
<dbReference type="Gene3D" id="3.40.630.10">
    <property type="entry name" value="Zn peptidases"/>
    <property type="match status" value="1"/>
</dbReference>
<dbReference type="PANTHER" id="PTHR32494:SF5">
    <property type="entry name" value="ALLANTOATE AMIDOHYDROLASE"/>
    <property type="match status" value="1"/>
</dbReference>
<dbReference type="PIRSF" id="PIRSF001235">
    <property type="entry name" value="Amidase_carbamoylase"/>
    <property type="match status" value="1"/>
</dbReference>
<dbReference type="RefSeq" id="WP_048429029.1">
    <property type="nucleotide sequence ID" value="NZ_JTHF01000152.1"/>
</dbReference>
<keyword evidence="4" id="KW-1185">Reference proteome</keyword>
<gene>
    <name evidence="3" type="ORF">QR79_00380</name>
</gene>
<dbReference type="InterPro" id="IPR036264">
    <property type="entry name" value="Bact_exopeptidase_dim_dom"/>
</dbReference>
<accession>A0ABR5HJE7</accession>
<evidence type="ECO:0000256" key="2">
    <source>
        <dbReference type="ARBA" id="ARBA00022801"/>
    </source>
</evidence>
<protein>
    <recommendedName>
        <fullName evidence="5">Allantoate amidohydrolase</fullName>
    </recommendedName>
</protein>
<keyword evidence="2" id="KW-0378">Hydrolase</keyword>
<evidence type="ECO:0000313" key="4">
    <source>
        <dbReference type="Proteomes" id="UP000036471"/>
    </source>
</evidence>
<evidence type="ECO:0008006" key="5">
    <source>
        <dbReference type="Google" id="ProtNLM"/>
    </source>
</evidence>
<comment type="similarity">
    <text evidence="1">Belongs to the peptidase M20 family.</text>
</comment>
<sequence length="447" mass="46063">MTSRSSAPDAAAAASFDHENAAAAFHDLFSRLSACGATPGGGVTRLCGTPEDGAARAILADFLREAGATLRTDAVGNQFGLFRLAGAADAPVVMLGSHLDSQPRAGRFDGTYGVAAAAAIGAALMRARRAGAAFDADLCAVNWTNEEGARFRPSLLGSGVYAGHHDAETALGCRDDAGVALGEALAAIRALGSDAAPPLPACYLELHVEQGTILEEAGARIGLVTRNWGAAKIEVVFTGEQAHTGPTRMGRRRDALYAAALLITALRTVAEAWPDRVHTSVGRILVAPNSANVVPAETVLSVEVRADDDGLLSEATAWAERAIAAAAGEARVGVALRSRSRRPVRPLPAEVCDLAEACAEAESLHALRMDTVAGHDALSLLGLCPTGLIFVPSRDGIAHDEAEFTADADLEAGLRVALRAATRLCRAGGSPVRALHDAADPSRGATR</sequence>
<dbReference type="NCBIfam" id="NF006772">
    <property type="entry name" value="PRK09290.2-1"/>
    <property type="match status" value="1"/>
</dbReference>
<dbReference type="SUPFAM" id="SSF53187">
    <property type="entry name" value="Zn-dependent exopeptidases"/>
    <property type="match status" value="1"/>
</dbReference>
<proteinExistence type="inferred from homology"/>
<organism evidence="3 4">
    <name type="scientific">Methylobacterium indicum</name>
    <dbReference type="NCBI Taxonomy" id="1775910"/>
    <lineage>
        <taxon>Bacteria</taxon>
        <taxon>Pseudomonadati</taxon>
        <taxon>Pseudomonadota</taxon>
        <taxon>Alphaproteobacteria</taxon>
        <taxon>Hyphomicrobiales</taxon>
        <taxon>Methylobacteriaceae</taxon>
        <taxon>Methylobacterium</taxon>
    </lineage>
</organism>